<geneLocation type="plasmid" evidence="2">
    <name>unnamed</name>
</geneLocation>
<dbReference type="PROSITE" id="PS50937">
    <property type="entry name" value="HTH_MERR_2"/>
    <property type="match status" value="1"/>
</dbReference>
<dbReference type="EMBL" id="WUQX01000003">
    <property type="protein sequence ID" value="MXP78959.1"/>
    <property type="molecule type" value="Genomic_DNA"/>
</dbReference>
<reference evidence="2 3" key="1">
    <citation type="submission" date="2019-12" db="EMBL/GenBank/DDBJ databases">
        <title>Sporaefaciens musculi gen. nov., sp. nov., a novel bacterium isolated from the caecum of an obese mouse.</title>
        <authorList>
            <person name="Rasmussen T.S."/>
            <person name="Streidl T."/>
            <person name="Hitch T.C.A."/>
            <person name="Wortmann E."/>
            <person name="Deptula P."/>
            <person name="Hansen M."/>
            <person name="Nielsen D.S."/>
            <person name="Clavel T."/>
            <person name="Vogensen F.K."/>
        </authorList>
    </citation>
    <scope>NUCLEOTIDE SEQUENCE [LARGE SCALE GENOMIC DNA]</scope>
    <source>
        <strain evidence="2 3">WCA-9-b2</strain>
        <plasmid evidence="2">unnamed</plasmid>
    </source>
</reference>
<name>A0A7X3MM92_9FIRM</name>
<keyword evidence="3" id="KW-1185">Reference proteome</keyword>
<dbReference type="SUPFAM" id="SSF46955">
    <property type="entry name" value="Putative DNA-binding domain"/>
    <property type="match status" value="1"/>
</dbReference>
<dbReference type="GO" id="GO:0006355">
    <property type="term" value="P:regulation of DNA-templated transcription"/>
    <property type="evidence" value="ECO:0007669"/>
    <property type="project" value="InterPro"/>
</dbReference>
<dbReference type="CDD" id="cd00592">
    <property type="entry name" value="HTH_MerR-like"/>
    <property type="match status" value="1"/>
</dbReference>
<dbReference type="Gene3D" id="1.10.1660.10">
    <property type="match status" value="1"/>
</dbReference>
<protein>
    <submittedName>
        <fullName evidence="2">MerR family transcriptional regulator</fullName>
    </submittedName>
</protein>
<dbReference type="Proteomes" id="UP000460412">
    <property type="component" value="Unassembled WGS sequence"/>
</dbReference>
<accession>A0A7X3MM92</accession>
<evidence type="ECO:0000259" key="1">
    <source>
        <dbReference type="PROSITE" id="PS50937"/>
    </source>
</evidence>
<dbReference type="InterPro" id="IPR009061">
    <property type="entry name" value="DNA-bd_dom_put_sf"/>
</dbReference>
<sequence length="63" mass="7642">MKDIFEHLGFTRETLRYYEEIGLIKPKRGQYSRYREFDLFDISRLMAIDFYKKRGFSPVAIKG</sequence>
<comment type="caution">
    <text evidence="2">The sequence shown here is derived from an EMBL/GenBank/DDBJ whole genome shotgun (WGS) entry which is preliminary data.</text>
</comment>
<dbReference type="RefSeq" id="WP_159757997.1">
    <property type="nucleotide sequence ID" value="NZ_WUQX01000003.1"/>
</dbReference>
<feature type="domain" description="HTH merR-type" evidence="1">
    <location>
        <begin position="1"/>
        <end position="63"/>
    </location>
</feature>
<evidence type="ECO:0000313" key="3">
    <source>
        <dbReference type="Proteomes" id="UP000460412"/>
    </source>
</evidence>
<dbReference type="InterPro" id="IPR000551">
    <property type="entry name" value="MerR-type_HTH_dom"/>
</dbReference>
<keyword evidence="2" id="KW-0614">Plasmid</keyword>
<organism evidence="2 3">
    <name type="scientific">Sporofaciens musculi</name>
    <dbReference type="NCBI Taxonomy" id="2681861"/>
    <lineage>
        <taxon>Bacteria</taxon>
        <taxon>Bacillati</taxon>
        <taxon>Bacillota</taxon>
        <taxon>Clostridia</taxon>
        <taxon>Lachnospirales</taxon>
        <taxon>Lachnospiraceae</taxon>
        <taxon>Sporofaciens</taxon>
    </lineage>
</organism>
<dbReference type="GO" id="GO:0003677">
    <property type="term" value="F:DNA binding"/>
    <property type="evidence" value="ECO:0007669"/>
    <property type="project" value="InterPro"/>
</dbReference>
<gene>
    <name evidence="2" type="ORF">GN277_27700</name>
</gene>
<proteinExistence type="predicted"/>
<dbReference type="AlphaFoldDB" id="A0A7X3MM92"/>
<dbReference type="Pfam" id="PF13411">
    <property type="entry name" value="MerR_1"/>
    <property type="match status" value="1"/>
</dbReference>
<evidence type="ECO:0000313" key="2">
    <source>
        <dbReference type="EMBL" id="MXP78959.1"/>
    </source>
</evidence>